<dbReference type="SMART" id="SM00248">
    <property type="entry name" value="ANK"/>
    <property type="match status" value="6"/>
</dbReference>
<feature type="repeat" description="ANK" evidence="3">
    <location>
        <begin position="259"/>
        <end position="288"/>
    </location>
</feature>
<dbReference type="Pfam" id="PF13637">
    <property type="entry name" value="Ank_4"/>
    <property type="match status" value="1"/>
</dbReference>
<dbReference type="Gene3D" id="1.25.40.20">
    <property type="entry name" value="Ankyrin repeat-containing domain"/>
    <property type="match status" value="2"/>
</dbReference>
<evidence type="ECO:0000313" key="4">
    <source>
        <dbReference type="EMBL" id="OQE16935.1"/>
    </source>
</evidence>
<dbReference type="OrthoDB" id="539213at2759"/>
<feature type="repeat" description="ANK" evidence="3">
    <location>
        <begin position="213"/>
        <end position="258"/>
    </location>
</feature>
<feature type="repeat" description="ANK" evidence="3">
    <location>
        <begin position="136"/>
        <end position="168"/>
    </location>
</feature>
<reference evidence="5" key="1">
    <citation type="journal article" date="2017" name="Nat. Microbiol.">
        <title>Global analysis of biosynthetic gene clusters reveals vast potential of secondary metabolite production in Penicillium species.</title>
        <authorList>
            <person name="Nielsen J.C."/>
            <person name="Grijseels S."/>
            <person name="Prigent S."/>
            <person name="Ji B."/>
            <person name="Dainat J."/>
            <person name="Nielsen K.F."/>
            <person name="Frisvad J.C."/>
            <person name="Workman M."/>
            <person name="Nielsen J."/>
        </authorList>
    </citation>
    <scope>NUCLEOTIDE SEQUENCE [LARGE SCALE GENOMIC DNA]</scope>
    <source>
        <strain evidence="5">IBT 24891</strain>
    </source>
</reference>
<name>A0A1V6SSC4_9EURO</name>
<dbReference type="PROSITE" id="PS50297">
    <property type="entry name" value="ANK_REP_REGION"/>
    <property type="match status" value="3"/>
</dbReference>
<dbReference type="EMBL" id="MLKD01000022">
    <property type="protein sequence ID" value="OQE16935.1"/>
    <property type="molecule type" value="Genomic_DNA"/>
</dbReference>
<dbReference type="Proteomes" id="UP000191285">
    <property type="component" value="Unassembled WGS sequence"/>
</dbReference>
<keyword evidence="1" id="KW-0677">Repeat</keyword>
<dbReference type="AlphaFoldDB" id="A0A1V6SSC4"/>
<organism evidence="4 5">
    <name type="scientific">Penicillium steckii</name>
    <dbReference type="NCBI Taxonomy" id="303698"/>
    <lineage>
        <taxon>Eukaryota</taxon>
        <taxon>Fungi</taxon>
        <taxon>Dikarya</taxon>
        <taxon>Ascomycota</taxon>
        <taxon>Pezizomycotina</taxon>
        <taxon>Eurotiomycetes</taxon>
        <taxon>Eurotiomycetidae</taxon>
        <taxon>Eurotiales</taxon>
        <taxon>Aspergillaceae</taxon>
        <taxon>Penicillium</taxon>
    </lineage>
</organism>
<comment type="caution">
    <text evidence="4">The sequence shown here is derived from an EMBL/GenBank/DDBJ whole genome shotgun (WGS) entry which is preliminary data.</text>
</comment>
<dbReference type="PANTHER" id="PTHR24126">
    <property type="entry name" value="ANKYRIN REPEAT, PH AND SEC7 DOMAIN CONTAINING PROTEIN SECG-RELATED"/>
    <property type="match status" value="1"/>
</dbReference>
<dbReference type="PROSITE" id="PS50088">
    <property type="entry name" value="ANK_REPEAT"/>
    <property type="match status" value="4"/>
</dbReference>
<evidence type="ECO:0000313" key="5">
    <source>
        <dbReference type="Proteomes" id="UP000191285"/>
    </source>
</evidence>
<sequence>MSFESFPDEIILQIAELLESEKDIYSLLRTNARIFNLLFPHLYKRNSDRSSNSALPWCIIYGNVEGLKLLLTKDATIHNFKALLSCRQGFEKDFTNIALRCGLHEDFGGALHFSRHPDMAQLLLDQGADVNETTLFGKTPLHLAVESRNLALVQLLLSHGADVNANGPCYPGTLFAGSTPLHCAMRNEINTTFYGMAHLLIARGADPMKTDERGNTPLHIAAGQSSNNSLQPMYALQKIYMTVKLLLEHGASVNMANSYGITPLQIASRRGNQATEMLLLQHGASSYF</sequence>
<evidence type="ECO:0000256" key="1">
    <source>
        <dbReference type="ARBA" id="ARBA00022737"/>
    </source>
</evidence>
<dbReference type="InterPro" id="IPR036770">
    <property type="entry name" value="Ankyrin_rpt-contain_sf"/>
</dbReference>
<accession>A0A1V6SSC4</accession>
<feature type="repeat" description="ANK" evidence="3">
    <location>
        <begin position="176"/>
        <end position="212"/>
    </location>
</feature>
<keyword evidence="5" id="KW-1185">Reference proteome</keyword>
<keyword evidence="2 3" id="KW-0040">ANK repeat</keyword>
<protein>
    <submittedName>
        <fullName evidence="4">Uncharacterized protein</fullName>
    </submittedName>
</protein>
<evidence type="ECO:0000256" key="2">
    <source>
        <dbReference type="ARBA" id="ARBA00023043"/>
    </source>
</evidence>
<evidence type="ECO:0000256" key="3">
    <source>
        <dbReference type="PROSITE-ProRule" id="PRU00023"/>
    </source>
</evidence>
<dbReference type="PRINTS" id="PR01415">
    <property type="entry name" value="ANKYRIN"/>
</dbReference>
<dbReference type="Pfam" id="PF12796">
    <property type="entry name" value="Ank_2"/>
    <property type="match status" value="1"/>
</dbReference>
<dbReference type="InterPro" id="IPR002110">
    <property type="entry name" value="Ankyrin_rpt"/>
</dbReference>
<proteinExistence type="predicted"/>
<dbReference type="SUPFAM" id="SSF48403">
    <property type="entry name" value="Ankyrin repeat"/>
    <property type="match status" value="1"/>
</dbReference>
<dbReference type="STRING" id="303698.A0A1V6SSC4"/>
<gene>
    <name evidence="4" type="ORF">PENSTE_c022G07672</name>
</gene>